<feature type="transmembrane region" description="Helical" evidence="14">
    <location>
        <begin position="322"/>
        <end position="339"/>
    </location>
</feature>
<comment type="function">
    <text evidence="12">Dol-P-Glc:Glc(2)Man(9)GlcNAc(2)-PP-Dol alpha-1,2-glucosyltransferase that operates in the biosynthetic pathway of dolichol-linked oligosaccharides, the glycan precursors employed in protein asparagine (N)-glycosylation. The assembly of dolichol-linked oligosaccharides begins on the cytosolic side of the endoplasmic reticulum membrane and finishes in its lumen. The sequential addition of sugars to dolichol pyrophosphate produces dolichol-linked oligosaccharides containing fourteen sugars, including two GlcNAcs, nine mannoses and three glucoses. Once assembled, the oligosaccharide is transferred from the lipid to nascent proteins by oligosaccharyltransferases. In the lumen of the endoplasmic reticulum, adds the third and last glucose residue from dolichyl phosphate glucose (Dol-P-Glc) onto the lipid-linked oligosaccharide intermediate Glc(2)Man(9)GlcNAc(2)-PP-Dol to produce Glc(3)Man(9)GlcNAc(2)-PP-Dol.</text>
</comment>
<dbReference type="EC" id="2.4.1.256" evidence="4 14"/>
<feature type="transmembrane region" description="Helical" evidence="14">
    <location>
        <begin position="90"/>
        <end position="111"/>
    </location>
</feature>
<evidence type="ECO:0000256" key="4">
    <source>
        <dbReference type="ARBA" id="ARBA00011967"/>
    </source>
</evidence>
<dbReference type="PIRSF" id="PIRSF028810">
    <property type="entry name" value="Alpha1_2_glucosyltferase_Alg10"/>
    <property type="match status" value="1"/>
</dbReference>
<evidence type="ECO:0000313" key="16">
    <source>
        <dbReference type="Proteomes" id="UP000821853"/>
    </source>
</evidence>
<dbReference type="GO" id="GO:0005789">
    <property type="term" value="C:endoplasmic reticulum membrane"/>
    <property type="evidence" value="ECO:0007669"/>
    <property type="project" value="UniProtKB-SubCell"/>
</dbReference>
<feature type="transmembrane region" description="Helical" evidence="14">
    <location>
        <begin position="244"/>
        <end position="266"/>
    </location>
</feature>
<dbReference type="Proteomes" id="UP000821853">
    <property type="component" value="Chromosome 2"/>
</dbReference>
<comment type="caution">
    <text evidence="15">The sequence shown here is derived from an EMBL/GenBank/DDBJ whole genome shotgun (WGS) entry which is preliminary data.</text>
</comment>
<evidence type="ECO:0000256" key="6">
    <source>
        <dbReference type="ARBA" id="ARBA00022676"/>
    </source>
</evidence>
<comment type="pathway">
    <text evidence="2">Protein modification; protein glycosylation.</text>
</comment>
<reference evidence="15 16" key="1">
    <citation type="journal article" date="2020" name="Cell">
        <title>Large-Scale Comparative Analyses of Tick Genomes Elucidate Their Genetic Diversity and Vector Capacities.</title>
        <authorList>
            <consortium name="Tick Genome and Microbiome Consortium (TIGMIC)"/>
            <person name="Jia N."/>
            <person name="Wang J."/>
            <person name="Shi W."/>
            <person name="Du L."/>
            <person name="Sun Y."/>
            <person name="Zhan W."/>
            <person name="Jiang J.F."/>
            <person name="Wang Q."/>
            <person name="Zhang B."/>
            <person name="Ji P."/>
            <person name="Bell-Sakyi L."/>
            <person name="Cui X.M."/>
            <person name="Yuan T.T."/>
            <person name="Jiang B.G."/>
            <person name="Yang W.F."/>
            <person name="Lam T.T."/>
            <person name="Chang Q.C."/>
            <person name="Ding S.J."/>
            <person name="Wang X.J."/>
            <person name="Zhu J.G."/>
            <person name="Ruan X.D."/>
            <person name="Zhao L."/>
            <person name="Wei J.T."/>
            <person name="Ye R.Z."/>
            <person name="Que T.C."/>
            <person name="Du C.H."/>
            <person name="Zhou Y.H."/>
            <person name="Cheng J.X."/>
            <person name="Dai P.F."/>
            <person name="Guo W.B."/>
            <person name="Han X.H."/>
            <person name="Huang E.J."/>
            <person name="Li L.F."/>
            <person name="Wei W."/>
            <person name="Gao Y.C."/>
            <person name="Liu J.Z."/>
            <person name="Shao H.Z."/>
            <person name="Wang X."/>
            <person name="Wang C.C."/>
            <person name="Yang T.C."/>
            <person name="Huo Q.B."/>
            <person name="Li W."/>
            <person name="Chen H.Y."/>
            <person name="Chen S.E."/>
            <person name="Zhou L.G."/>
            <person name="Ni X.B."/>
            <person name="Tian J.H."/>
            <person name="Sheng Y."/>
            <person name="Liu T."/>
            <person name="Pan Y.S."/>
            <person name="Xia L.Y."/>
            <person name="Li J."/>
            <person name="Zhao F."/>
            <person name="Cao W.C."/>
        </authorList>
    </citation>
    <scope>NUCLEOTIDE SEQUENCE [LARGE SCALE GENOMIC DNA]</scope>
    <source>
        <strain evidence="15">HaeL-2018</strain>
    </source>
</reference>
<evidence type="ECO:0000256" key="2">
    <source>
        <dbReference type="ARBA" id="ARBA00004922"/>
    </source>
</evidence>
<protein>
    <recommendedName>
        <fullName evidence="5 14">Dol-P-Glc:Glc(2)Man(9)GlcNAc(2)-PP-Dol alpha-1,2-glucosyltransferase</fullName>
        <ecNumber evidence="4 14">2.4.1.256</ecNumber>
    </recommendedName>
</protein>
<evidence type="ECO:0000256" key="7">
    <source>
        <dbReference type="ARBA" id="ARBA00022679"/>
    </source>
</evidence>
<dbReference type="PANTHER" id="PTHR12989:SF10">
    <property type="entry name" value="DOL-P-GLC:GLC(2)MAN(9)GLCNAC(2)-PP-DOL ALPHA-1,2-GLUCOSYLTRANSFERASE-RELATED"/>
    <property type="match status" value="1"/>
</dbReference>
<evidence type="ECO:0000256" key="1">
    <source>
        <dbReference type="ARBA" id="ARBA00004477"/>
    </source>
</evidence>
<dbReference type="VEuPathDB" id="VectorBase:HLOH_063128"/>
<evidence type="ECO:0000256" key="13">
    <source>
        <dbReference type="ARBA" id="ARBA00048064"/>
    </source>
</evidence>
<keyword evidence="16" id="KW-1185">Reference proteome</keyword>
<comment type="subcellular location">
    <subcellularLocation>
        <location evidence="1">Endoplasmic reticulum membrane</location>
        <topology evidence="1">Multi-pass membrane protein</topology>
    </subcellularLocation>
</comment>
<evidence type="ECO:0000256" key="3">
    <source>
        <dbReference type="ARBA" id="ARBA00010600"/>
    </source>
</evidence>
<evidence type="ECO:0000256" key="10">
    <source>
        <dbReference type="ARBA" id="ARBA00022989"/>
    </source>
</evidence>
<keyword evidence="6 14" id="KW-0328">Glycosyltransferase</keyword>
<evidence type="ECO:0000256" key="9">
    <source>
        <dbReference type="ARBA" id="ARBA00022824"/>
    </source>
</evidence>
<keyword evidence="7" id="KW-0808">Transferase</keyword>
<dbReference type="PANTHER" id="PTHR12989">
    <property type="entry name" value="ALPHA-1,2-GLUCOSYLTRANSFERASE ALG10"/>
    <property type="match status" value="1"/>
</dbReference>
<comment type="similarity">
    <text evidence="3 14">Belongs to the ALG10 glucosyltransferase family.</text>
</comment>
<feature type="transmembrane region" description="Helical" evidence="14">
    <location>
        <begin position="123"/>
        <end position="145"/>
    </location>
</feature>
<keyword evidence="10 14" id="KW-1133">Transmembrane helix</keyword>
<dbReference type="InterPro" id="IPR016900">
    <property type="entry name" value="Alg10"/>
</dbReference>
<dbReference type="GO" id="GO:0106073">
    <property type="term" value="F:dolichyl pyrophosphate Glc2Man9GlcNAc2 alpha-1,2-glucosyltransferase activity"/>
    <property type="evidence" value="ECO:0007669"/>
    <property type="project" value="UniProtKB-UniRule"/>
</dbReference>
<comment type="catalytic activity">
    <reaction evidence="13">
        <text>an alpha-D-Glc-(1-&gt;3)-alpha-D-Glc-(1-&gt;3)-alpha-D-Man-(1-&gt;2)-alpha-D-Man-(1-&gt;2)-alpha-D-Man-(1-&gt;3)-[alpha-D-Man-(1-&gt;2)-alpha-D-Man-(1-&gt;3)-[alpha-D-Man-(1-&gt;2)-alpha-D-Man-(1-&gt;6)]-alpha-D-Man-(1-&gt;6)]-beta-D-Man-(1-&gt;4)-beta-D-GlcNAc-(1-&gt;4)-alpha-D-GlcNAc-diphospho-di-trans,poly-cis-dolichol + a di-trans,poly-cis-dolichyl beta-D-glucosyl phosphate = a alpha-D-Glc-(1-&gt;2)-alpha-D-Glc-(1-&gt;3)-alpha-D-Glc-(1-&gt;3)-alpha-D-Man-(1-&gt;2)-alpha-D-Man-(1-&gt;2)-alpha-D-Man-(1-&gt;3)-[alpha-D-Man-(1-&gt;2)-alpha-D-Man-(1-&gt;3)-[alpha-D-Man-(1-&gt;2)-alpha-D-Man-(1-&gt;6)]-alpha-D-Man-(1-&gt;6)]-beta-D-Man-(1-&gt;4)-beta-D-GlcNAc-(1-&gt;4)-alpha-D-GlcNAc-diphospho-di-trans,poly-cis-dolichol + a di-trans,poly-cis-dolichyl phosphate + H(+)</text>
        <dbReference type="Rhea" id="RHEA:29543"/>
        <dbReference type="Rhea" id="RHEA-COMP:19498"/>
        <dbReference type="Rhea" id="RHEA-COMP:19502"/>
        <dbReference type="Rhea" id="RHEA-COMP:19512"/>
        <dbReference type="Rhea" id="RHEA-COMP:19522"/>
        <dbReference type="ChEBI" id="CHEBI:15378"/>
        <dbReference type="ChEBI" id="CHEBI:57525"/>
        <dbReference type="ChEBI" id="CHEBI:57683"/>
        <dbReference type="ChEBI" id="CHEBI:132522"/>
        <dbReference type="ChEBI" id="CHEBI:132523"/>
        <dbReference type="EC" id="2.4.1.256"/>
    </reaction>
    <physiologicalReaction direction="left-to-right" evidence="13">
        <dbReference type="Rhea" id="RHEA:29544"/>
    </physiologicalReaction>
</comment>
<organism evidence="15 16">
    <name type="scientific">Haemaphysalis longicornis</name>
    <name type="common">Bush tick</name>
    <dbReference type="NCBI Taxonomy" id="44386"/>
    <lineage>
        <taxon>Eukaryota</taxon>
        <taxon>Metazoa</taxon>
        <taxon>Ecdysozoa</taxon>
        <taxon>Arthropoda</taxon>
        <taxon>Chelicerata</taxon>
        <taxon>Arachnida</taxon>
        <taxon>Acari</taxon>
        <taxon>Parasitiformes</taxon>
        <taxon>Ixodida</taxon>
        <taxon>Ixodoidea</taxon>
        <taxon>Ixodidae</taxon>
        <taxon>Haemaphysalinae</taxon>
        <taxon>Haemaphysalis</taxon>
    </lineage>
</organism>
<name>A0A9J6G0S0_HAELO</name>
<proteinExistence type="inferred from homology"/>
<feature type="transmembrane region" description="Helical" evidence="14">
    <location>
        <begin position="61"/>
        <end position="78"/>
    </location>
</feature>
<dbReference type="AlphaFoldDB" id="A0A9J6G0S0"/>
<comment type="caution">
    <text evidence="14">Lacks conserved residue(s) required for the propagation of feature annotation.</text>
</comment>
<dbReference type="GO" id="GO:0006488">
    <property type="term" value="P:dolichol-linked oligosaccharide biosynthetic process"/>
    <property type="evidence" value="ECO:0007669"/>
    <property type="project" value="UniProtKB-UniRule"/>
</dbReference>
<evidence type="ECO:0000256" key="8">
    <source>
        <dbReference type="ARBA" id="ARBA00022692"/>
    </source>
</evidence>
<feature type="transmembrane region" description="Helical" evidence="14">
    <location>
        <begin position="351"/>
        <end position="373"/>
    </location>
</feature>
<gene>
    <name evidence="15" type="ORF">HPB48_004336</name>
</gene>
<accession>A0A9J6G0S0</accession>
<keyword evidence="8 14" id="KW-0812">Transmembrane</keyword>
<evidence type="ECO:0000256" key="11">
    <source>
        <dbReference type="ARBA" id="ARBA00023136"/>
    </source>
</evidence>
<evidence type="ECO:0000256" key="14">
    <source>
        <dbReference type="PIRNR" id="PIRNR028810"/>
    </source>
</evidence>
<dbReference type="OrthoDB" id="4769at2759"/>
<dbReference type="EMBL" id="JABSTR010000004">
    <property type="protein sequence ID" value="KAH9368837.1"/>
    <property type="molecule type" value="Genomic_DNA"/>
</dbReference>
<dbReference type="Pfam" id="PF04922">
    <property type="entry name" value="DIE2_ALG10"/>
    <property type="match status" value="1"/>
</dbReference>
<evidence type="ECO:0000256" key="12">
    <source>
        <dbReference type="ARBA" id="ARBA00044727"/>
    </source>
</evidence>
<feature type="transmembrane region" description="Helical" evidence="14">
    <location>
        <begin position="278"/>
        <end position="302"/>
    </location>
</feature>
<keyword evidence="11 14" id="KW-0472">Membrane</keyword>
<feature type="transmembrane region" description="Helical" evidence="14">
    <location>
        <begin position="204"/>
        <end position="224"/>
    </location>
</feature>
<evidence type="ECO:0000313" key="15">
    <source>
        <dbReference type="EMBL" id="KAH9368837.1"/>
    </source>
</evidence>
<keyword evidence="9" id="KW-0256">Endoplasmic reticulum</keyword>
<evidence type="ECO:0000256" key="5">
    <source>
        <dbReference type="ARBA" id="ARBA00018512"/>
    </source>
</evidence>
<dbReference type="OMA" id="VWDSKIT"/>
<sequence length="400" mass="46067">MDEIFHVPQAQSYCRYDIFHWDPMITTPPGLYLTSLVLLLPLKLVTGSEICTVFALRLTNIVLMLGNFYVSSLIAIKLAGPCDAQARTKLIVSSAAMSLLPVLYFFTFLYYTDPGTVLFLQIMYLYSLFDRHYIAAIFGAVAVFYRQTSIVWLFMVAGCKALDIADNVFRSDGDKPESLSCTVSRIIAEPVKQARLVFEVGMRVVYDCGGYVLVGISFVVFVVMNGSIALGDKTSHEAVFHAPQLGYFLLFTLFHAAPYLLLPSILKDFTKSLMRRPFLYALIVLASILCVQNFTYAHRYLLADNRHFPFYIWRRVLGRSDLIRQCLIPFYLYAGYAMLHRLQHKKLSWRLLFCLCVVVATVPQKLLEFRYFIFPYMFFRMQLRDVQYWQLLLELAQILP</sequence>